<evidence type="ECO:0000256" key="8">
    <source>
        <dbReference type="ARBA" id="ARBA00023136"/>
    </source>
</evidence>
<dbReference type="PROSITE" id="PS50928">
    <property type="entry name" value="ABC_TM1"/>
    <property type="match status" value="1"/>
</dbReference>
<dbReference type="InterPro" id="IPR035277">
    <property type="entry name" value="MalF_N"/>
</dbReference>
<accession>A0ABT4I879</accession>
<keyword evidence="3 9" id="KW-0813">Transport</keyword>
<evidence type="ECO:0000256" key="6">
    <source>
        <dbReference type="ARBA" id="ARBA00022692"/>
    </source>
</evidence>
<keyword evidence="5 10" id="KW-0762">Sugar transport</keyword>
<keyword evidence="8 9" id="KW-0472">Membrane</keyword>
<comment type="function">
    <text evidence="10">Part of the ABC transporter complex MalEFGK involved in maltose/maltodextrin import. Probably responsible for the translocation of the substrate across the membrane.</text>
</comment>
<dbReference type="InterPro" id="IPR000515">
    <property type="entry name" value="MetI-like"/>
</dbReference>
<comment type="subcellular location">
    <subcellularLocation>
        <location evidence="1 9">Cell membrane</location>
        <topology evidence="1 9">Multi-pass membrane protein</topology>
    </subcellularLocation>
</comment>
<keyword evidence="4 10" id="KW-1003">Cell membrane</keyword>
<sequence>MMSTAPENARLTKQEKTTTITSVLIRVLALGATLALAAYLVPLLVHYRMWVWLVIVGAATAAMFLLYSTKRFVPGKYLFPGTFFLAVFLIVPIVLTVQISFTNYGDSNRGTRTKDEAISAIIANSVTRVPDTPIYDLRVGTTGSAADGPFTLFLVDPGTGKAYTATAGSSLTPAEPGAVTLEGGKITAAEGYTLLSPREVNAASARINDLDVPIDDGRFLQVKGFNQAVVATASMVYDEASDSFTNTITGKTYTVQKIGTSEFYARDDGKALDQSWQQNVGFANYVRLFTNSSILNQFGQAFVWTLVFAFGSVLLTFIVGFFLALVLNDDRIRGKKLYRSFLLLPYAIPGFVSLLVWANFYNKDFGLINELLRLNIDWLGDPTMAKAAVLLTNLWMGFPYMFIVCTGALQSIPADVKEAAKVDGATGIQTTLRITAPLLLVAVAPLLVSSFAFNFNNFNAIELLTGGGPFETAGDVRGGTDILISMIYRMAFGGARADYGFASAVSVVLFAITGVLAALQFRATKALEDVN</sequence>
<evidence type="ECO:0000259" key="11">
    <source>
        <dbReference type="PROSITE" id="PS50928"/>
    </source>
</evidence>
<reference evidence="12" key="1">
    <citation type="submission" date="2022-10" db="EMBL/GenBank/DDBJ databases">
        <title>Genome sequence of Actinomyces israelii ATCC 10048.</title>
        <authorList>
            <person name="Watt R.M."/>
            <person name="Tong W.M."/>
        </authorList>
    </citation>
    <scope>NUCLEOTIDE SEQUENCE</scope>
    <source>
        <strain evidence="12">ATCC 10048</strain>
    </source>
</reference>
<dbReference type="RefSeq" id="WP_268917040.1">
    <property type="nucleotide sequence ID" value="NZ_CP124548.1"/>
</dbReference>
<dbReference type="PANTHER" id="PTHR47314">
    <property type="entry name" value="MALTOSE/MALTODEXTRIN TRANSPORT SYSTEM PERMEASE PROTEIN MALF"/>
    <property type="match status" value="1"/>
</dbReference>
<dbReference type="SUPFAM" id="SSF161098">
    <property type="entry name" value="MetI-like"/>
    <property type="match status" value="1"/>
</dbReference>
<dbReference type="Gene3D" id="1.20.58.370">
    <property type="entry name" value="MalF N-terminal region-like"/>
    <property type="match status" value="1"/>
</dbReference>
<protein>
    <recommendedName>
        <fullName evidence="10">Maltose/maltodextrin transport system permease protein</fullName>
    </recommendedName>
</protein>
<gene>
    <name evidence="12" type="ORF">OHJ16_05295</name>
</gene>
<organism evidence="12 13">
    <name type="scientific">Actinomyces israelii</name>
    <dbReference type="NCBI Taxonomy" id="1659"/>
    <lineage>
        <taxon>Bacteria</taxon>
        <taxon>Bacillati</taxon>
        <taxon>Actinomycetota</taxon>
        <taxon>Actinomycetes</taxon>
        <taxon>Actinomycetales</taxon>
        <taxon>Actinomycetaceae</taxon>
        <taxon>Actinomyces</taxon>
    </lineage>
</organism>
<feature type="transmembrane region" description="Helical" evidence="9">
    <location>
        <begin position="387"/>
        <end position="409"/>
    </location>
</feature>
<keyword evidence="13" id="KW-1185">Reference proteome</keyword>
<evidence type="ECO:0000256" key="10">
    <source>
        <dbReference type="RuleBase" id="RU367050"/>
    </source>
</evidence>
<proteinExistence type="inferred from homology"/>
<keyword evidence="6 9" id="KW-0812">Transmembrane</keyword>
<dbReference type="CDD" id="cd06261">
    <property type="entry name" value="TM_PBP2"/>
    <property type="match status" value="1"/>
</dbReference>
<dbReference type="Proteomes" id="UP001072034">
    <property type="component" value="Unassembled WGS sequence"/>
</dbReference>
<dbReference type="Pfam" id="PF16296">
    <property type="entry name" value="TM_PBP2_N"/>
    <property type="match status" value="1"/>
</dbReference>
<dbReference type="InterPro" id="IPR035906">
    <property type="entry name" value="MetI-like_sf"/>
</dbReference>
<feature type="domain" description="ABC transmembrane type-1" evidence="11">
    <location>
        <begin position="302"/>
        <end position="520"/>
    </location>
</feature>
<comment type="similarity">
    <text evidence="2 10">Belongs to the binding-protein-dependent transport system permease family. MalFG subfamily.</text>
</comment>
<evidence type="ECO:0000256" key="1">
    <source>
        <dbReference type="ARBA" id="ARBA00004651"/>
    </source>
</evidence>
<keyword evidence="7 9" id="KW-1133">Transmembrane helix</keyword>
<dbReference type="InterPro" id="IPR032550">
    <property type="entry name" value="TM_PBP2_N"/>
</dbReference>
<feature type="transmembrane region" description="Helical" evidence="9">
    <location>
        <begin position="340"/>
        <end position="360"/>
    </location>
</feature>
<feature type="transmembrane region" description="Helical" evidence="9">
    <location>
        <begin position="78"/>
        <end position="101"/>
    </location>
</feature>
<evidence type="ECO:0000256" key="4">
    <source>
        <dbReference type="ARBA" id="ARBA00022475"/>
    </source>
</evidence>
<evidence type="ECO:0000256" key="2">
    <source>
        <dbReference type="ARBA" id="ARBA00009047"/>
    </source>
</evidence>
<feature type="transmembrane region" description="Helical" evidence="9">
    <location>
        <begin position="47"/>
        <end position="66"/>
    </location>
</feature>
<feature type="transmembrane region" description="Helical" evidence="9">
    <location>
        <begin position="20"/>
        <end position="41"/>
    </location>
</feature>
<evidence type="ECO:0000256" key="7">
    <source>
        <dbReference type="ARBA" id="ARBA00022989"/>
    </source>
</evidence>
<feature type="transmembrane region" description="Helical" evidence="9">
    <location>
        <begin position="301"/>
        <end position="328"/>
    </location>
</feature>
<dbReference type="EMBL" id="JAPTMY010000008">
    <property type="protein sequence ID" value="MCZ0857457.1"/>
    <property type="molecule type" value="Genomic_DNA"/>
</dbReference>
<evidence type="ECO:0000256" key="9">
    <source>
        <dbReference type="RuleBase" id="RU363032"/>
    </source>
</evidence>
<evidence type="ECO:0000256" key="3">
    <source>
        <dbReference type="ARBA" id="ARBA00022448"/>
    </source>
</evidence>
<dbReference type="PANTHER" id="PTHR47314:SF1">
    <property type="entry name" value="MALTOSE_MALTODEXTRIN TRANSPORT SYSTEM PERMEASE PROTEIN MALF"/>
    <property type="match status" value="1"/>
</dbReference>
<dbReference type="Pfam" id="PF00528">
    <property type="entry name" value="BPD_transp_1"/>
    <property type="match status" value="1"/>
</dbReference>
<dbReference type="Gene3D" id="1.10.3720.10">
    <property type="entry name" value="MetI-like"/>
    <property type="match status" value="1"/>
</dbReference>
<feature type="transmembrane region" description="Helical" evidence="9">
    <location>
        <begin position="430"/>
        <end position="453"/>
    </location>
</feature>
<name>A0ABT4I879_9ACTO</name>
<dbReference type="SUPFAM" id="SSF160964">
    <property type="entry name" value="MalF N-terminal region-like"/>
    <property type="match status" value="1"/>
</dbReference>
<feature type="transmembrane region" description="Helical" evidence="9">
    <location>
        <begin position="499"/>
        <end position="519"/>
    </location>
</feature>
<comment type="caution">
    <text evidence="12">The sequence shown here is derived from an EMBL/GenBank/DDBJ whole genome shotgun (WGS) entry which is preliminary data.</text>
</comment>
<evidence type="ECO:0000256" key="5">
    <source>
        <dbReference type="ARBA" id="ARBA00022597"/>
    </source>
</evidence>
<evidence type="ECO:0000313" key="12">
    <source>
        <dbReference type="EMBL" id="MCZ0857457.1"/>
    </source>
</evidence>
<evidence type="ECO:0000313" key="13">
    <source>
        <dbReference type="Proteomes" id="UP001072034"/>
    </source>
</evidence>